<protein>
    <submittedName>
        <fullName evidence="2">Peptidase S10</fullName>
    </submittedName>
</protein>
<proteinExistence type="predicted"/>
<evidence type="ECO:0000256" key="1">
    <source>
        <dbReference type="SAM" id="MobiDB-lite"/>
    </source>
</evidence>
<dbReference type="KEGG" id="noy:EXE57_13605"/>
<evidence type="ECO:0000313" key="3">
    <source>
        <dbReference type="Proteomes" id="UP000294894"/>
    </source>
</evidence>
<dbReference type="OrthoDB" id="9770107at2"/>
<dbReference type="RefSeq" id="WP_135078355.1">
    <property type="nucleotide sequence ID" value="NZ_CP038267.1"/>
</dbReference>
<dbReference type="Proteomes" id="UP000294894">
    <property type="component" value="Chromosome"/>
</dbReference>
<dbReference type="SUPFAM" id="SSF53474">
    <property type="entry name" value="alpha/beta-Hydrolases"/>
    <property type="match status" value="1"/>
</dbReference>
<evidence type="ECO:0000313" key="2">
    <source>
        <dbReference type="EMBL" id="QBR93186.1"/>
    </source>
</evidence>
<dbReference type="Gene3D" id="3.40.50.1820">
    <property type="entry name" value="alpha/beta hydrolase"/>
    <property type="match status" value="1"/>
</dbReference>
<dbReference type="InterPro" id="IPR029058">
    <property type="entry name" value="AB_hydrolase_fold"/>
</dbReference>
<gene>
    <name evidence="2" type="ORF">EXE57_13605</name>
</gene>
<feature type="region of interest" description="Disordered" evidence="1">
    <location>
        <begin position="1"/>
        <end position="20"/>
    </location>
</feature>
<sequence>MSEKPREGAPTEEKPEPADALVETRHSLATPDGELRYTARTGRVVLREEAFEDDVFTGWKARAEMSVTAYTLDGVDVTARPISFVFNGGPGSSSIWLHLGLLGPRRVDMGDAGSLAPPPYGLVDNAETLLRDSDLVFIDPMSTGHTRAVEGGKAKEFHGFGKDVEQVAELIRLWCTREDRWMSPKYLIGESYGTIRAVAVAERLWSTHMMALNGLVLVSSVLDFGSQDFSYHRADEACQNFLPTYAAIAHYHGRHEGRSLDDVVEEANRFAGDRYRWALGRGSRLTREERQEVVATVARLAGISEEYVDRSELRVEHVRFCTELLRDEGLVVGRIDGRFTGPIHSRVAEMWDADPSIDAIVGPYAAALHHYLRAELESDLDLPYEVFANQIKEWSYKEFEGRPVNVSDKLERLMRANPHLRVRVEYGYYDLATPFGAAEDMVAHLRLTPEQRERIEHDWFETGHMPYLHEESRVREADGIAAFVRA</sequence>
<keyword evidence="3" id="KW-1185">Reference proteome</keyword>
<dbReference type="EMBL" id="CP038267">
    <property type="protein sequence ID" value="QBR93186.1"/>
    <property type="molecule type" value="Genomic_DNA"/>
</dbReference>
<name>A0A4P7GM38_9ACTN</name>
<accession>A0A4P7GM38</accession>
<dbReference type="AlphaFoldDB" id="A0A4P7GM38"/>
<organism evidence="2 3">
    <name type="scientific">Nocardioides euryhalodurans</name>
    <dbReference type="NCBI Taxonomy" id="2518370"/>
    <lineage>
        <taxon>Bacteria</taxon>
        <taxon>Bacillati</taxon>
        <taxon>Actinomycetota</taxon>
        <taxon>Actinomycetes</taxon>
        <taxon>Propionibacteriales</taxon>
        <taxon>Nocardioidaceae</taxon>
        <taxon>Nocardioides</taxon>
    </lineage>
</organism>
<reference evidence="2 3" key="1">
    <citation type="submission" date="2019-03" db="EMBL/GenBank/DDBJ databases">
        <title>Three New Species of Nocardioides, Nocardioides euryhalodurans sp. nov., Nocardioides seonyuensis sp. nov. and Nocardioides eburneoflavus sp. nov., Iolated from Soil.</title>
        <authorList>
            <person name="Roh S.G."/>
            <person name="Lee C."/>
            <person name="Kim M.-K."/>
            <person name="Kim S.B."/>
        </authorList>
    </citation>
    <scope>NUCLEOTIDE SEQUENCE [LARGE SCALE GENOMIC DNA]</scope>
    <source>
        <strain evidence="2 3">MMS17-SY117</strain>
    </source>
</reference>